<dbReference type="PANTHER" id="PTHR43255">
    <property type="entry name" value="IRON-SULFUR-BINDING OXIDOREDUCTASE FADF-RELATED-RELATED"/>
    <property type="match status" value="1"/>
</dbReference>
<dbReference type="InterPro" id="IPR028261">
    <property type="entry name" value="DPD_II"/>
</dbReference>
<dbReference type="Pfam" id="PF14691">
    <property type="entry name" value="Fer4_20"/>
    <property type="match status" value="1"/>
</dbReference>
<name>A0A1W1ZCF4_9FIRM</name>
<dbReference type="Pfam" id="PF13450">
    <property type="entry name" value="NAD_binding_8"/>
    <property type="match status" value="1"/>
</dbReference>
<gene>
    <name evidence="7" type="ORF">SAMN04488500_103181</name>
</gene>
<dbReference type="InterPro" id="IPR009051">
    <property type="entry name" value="Helical_ferredxn"/>
</dbReference>
<dbReference type="Pfam" id="PF13534">
    <property type="entry name" value="Fer4_17"/>
    <property type="match status" value="1"/>
</dbReference>
<dbReference type="InterPro" id="IPR017900">
    <property type="entry name" value="4Fe4S_Fe_S_CS"/>
</dbReference>
<keyword evidence="4" id="KW-0408">Iron</keyword>
<dbReference type="GO" id="GO:0046872">
    <property type="term" value="F:metal ion binding"/>
    <property type="evidence" value="ECO:0007669"/>
    <property type="project" value="UniProtKB-KW"/>
</dbReference>
<evidence type="ECO:0000256" key="3">
    <source>
        <dbReference type="ARBA" id="ARBA00023002"/>
    </source>
</evidence>
<dbReference type="InterPro" id="IPR004017">
    <property type="entry name" value="Cys_rich_dom"/>
</dbReference>
<keyword evidence="2" id="KW-0479">Metal-binding</keyword>
<dbReference type="SUPFAM" id="SSF46548">
    <property type="entry name" value="alpha-helical ferredoxin"/>
    <property type="match status" value="2"/>
</dbReference>
<dbReference type="PROSITE" id="PS51379">
    <property type="entry name" value="4FE4S_FER_2"/>
    <property type="match status" value="1"/>
</dbReference>
<evidence type="ECO:0000313" key="8">
    <source>
        <dbReference type="Proteomes" id="UP000192738"/>
    </source>
</evidence>
<dbReference type="InterPro" id="IPR017896">
    <property type="entry name" value="4Fe4S_Fe-S-bd"/>
</dbReference>
<dbReference type="PRINTS" id="PR00419">
    <property type="entry name" value="ADXRDTASE"/>
</dbReference>
<protein>
    <submittedName>
        <fullName evidence="7">Cysteine-rich domain-containing protein</fullName>
    </submittedName>
</protein>
<dbReference type="Gene3D" id="1.10.1060.10">
    <property type="entry name" value="Alpha-helical ferredoxin"/>
    <property type="match status" value="2"/>
</dbReference>
<proteinExistence type="predicted"/>
<dbReference type="GO" id="GO:0051539">
    <property type="term" value="F:4 iron, 4 sulfur cluster binding"/>
    <property type="evidence" value="ECO:0007669"/>
    <property type="project" value="UniProtKB-KW"/>
</dbReference>
<dbReference type="GO" id="GO:0005886">
    <property type="term" value="C:plasma membrane"/>
    <property type="evidence" value="ECO:0007669"/>
    <property type="project" value="TreeGrafter"/>
</dbReference>
<dbReference type="OrthoDB" id="5241828at2"/>
<dbReference type="InterPro" id="IPR036188">
    <property type="entry name" value="FAD/NAD-bd_sf"/>
</dbReference>
<evidence type="ECO:0000259" key="6">
    <source>
        <dbReference type="PROSITE" id="PS51379"/>
    </source>
</evidence>
<dbReference type="GO" id="GO:0016491">
    <property type="term" value="F:oxidoreductase activity"/>
    <property type="evidence" value="ECO:0007669"/>
    <property type="project" value="UniProtKB-KW"/>
</dbReference>
<evidence type="ECO:0000313" key="7">
    <source>
        <dbReference type="EMBL" id="SMC46083.1"/>
    </source>
</evidence>
<sequence length="743" mass="83227">MEQERKKINACLINEPPFCTALCPFHLDVRSFIGKMQRGGFNAAFRVYHDTVGFPEIVSHLCEEPCKKACIRQKKDQAISMKLLEQASINYAARITPNSYNMPAKNKTIAIIGAGISGLACALRLCEKKYAVTVYEKADRIGGHLWQTMLSEIFLSDINRRFMYEKYTLHLNTEITSLEELNFDAIYVATGAGGRNFGLMSDKKGTFASAKPGIFLGGSLMGKNSCEAIADGLHVVNAIERYVKTGNMNTQEEKYETQLQLNSDRLTIAPPVLPADGNSYTKDEAQQEVQRCIKCSCDACIRNCDLMRIYQKHPKVIADQVEATVNPGTLAGDGTIATRLISTCNQCGLCKEVCPQGIDLGVFLLKSHRVMKEKEKMPWAFHDFWLRDMEFTNGDSVHLARIPDEYNKSSYMFFPGCQLGASDPRYITESYRWLLAKQPDTAIMLGCCGAPAEWAGDVKLHSAVLEKILAYWVSFGKPKAVFACPTCKKMFKQYLPAIDGVTLYELFLEWGISPVMNGQGEAISVFDPCASRGEPELQHAIRNLASQSGYSLQPLALEGKLAQCCSWGGQVAIANPRFTNEVVKIRVRQNSNPYITYCSNCRDIFALAEKPVYHMLDIIFGLNTSARKSPTLTERRNNRTSLKSKLLKEIWQDELKEKGDNKMNLIITPEIRQKLNNEMILETDAEAVIKNCESSKNKVFHPDSGSFTGNLKIGNVTYWVEYIPVDKGVNLLNAYSHRMSVEE</sequence>
<dbReference type="Pfam" id="PF02754">
    <property type="entry name" value="CCG"/>
    <property type="match status" value="2"/>
</dbReference>
<keyword evidence="8" id="KW-1185">Reference proteome</keyword>
<dbReference type="Proteomes" id="UP000192738">
    <property type="component" value="Unassembled WGS sequence"/>
</dbReference>
<dbReference type="PANTHER" id="PTHR43255:SF1">
    <property type="entry name" value="IRON-SULFUR-BINDING OXIDOREDUCTASE FADF-RELATED"/>
    <property type="match status" value="1"/>
</dbReference>
<reference evidence="7 8" key="1">
    <citation type="submission" date="2017-04" db="EMBL/GenBank/DDBJ databases">
        <authorList>
            <person name="Afonso C.L."/>
            <person name="Miller P.J."/>
            <person name="Scott M.A."/>
            <person name="Spackman E."/>
            <person name="Goraichik I."/>
            <person name="Dimitrov K.M."/>
            <person name="Suarez D.L."/>
            <person name="Swayne D.E."/>
        </authorList>
    </citation>
    <scope>NUCLEOTIDE SEQUENCE [LARGE SCALE GENOMIC DNA]</scope>
    <source>
        <strain evidence="7 8">DSM 5090</strain>
    </source>
</reference>
<dbReference type="InterPro" id="IPR051460">
    <property type="entry name" value="HdrC_iron-sulfur_subunit"/>
</dbReference>
<dbReference type="AlphaFoldDB" id="A0A1W1ZCF4"/>
<dbReference type="STRING" id="112901.SAMN04488500_103181"/>
<dbReference type="PROSITE" id="PS00198">
    <property type="entry name" value="4FE4S_FER_1"/>
    <property type="match status" value="1"/>
</dbReference>
<organism evidence="7 8">
    <name type="scientific">Sporomusa malonica</name>
    <dbReference type="NCBI Taxonomy" id="112901"/>
    <lineage>
        <taxon>Bacteria</taxon>
        <taxon>Bacillati</taxon>
        <taxon>Bacillota</taxon>
        <taxon>Negativicutes</taxon>
        <taxon>Selenomonadales</taxon>
        <taxon>Sporomusaceae</taxon>
        <taxon>Sporomusa</taxon>
    </lineage>
</organism>
<accession>A0A1W1ZCF4</accession>
<keyword evidence="1" id="KW-0004">4Fe-4S</keyword>
<dbReference type="RefSeq" id="WP_084574516.1">
    <property type="nucleotide sequence ID" value="NZ_CP155572.1"/>
</dbReference>
<evidence type="ECO:0000256" key="1">
    <source>
        <dbReference type="ARBA" id="ARBA00022485"/>
    </source>
</evidence>
<feature type="domain" description="4Fe-4S ferredoxin-type" evidence="6">
    <location>
        <begin position="334"/>
        <end position="363"/>
    </location>
</feature>
<dbReference type="NCBIfam" id="NF045663">
    <property type="entry name" value="diclust_near_Sec"/>
    <property type="match status" value="1"/>
</dbReference>
<evidence type="ECO:0000256" key="4">
    <source>
        <dbReference type="ARBA" id="ARBA00023004"/>
    </source>
</evidence>
<keyword evidence="5" id="KW-0411">Iron-sulfur</keyword>
<dbReference type="EMBL" id="FWXI01000003">
    <property type="protein sequence ID" value="SMC46083.1"/>
    <property type="molecule type" value="Genomic_DNA"/>
</dbReference>
<dbReference type="SUPFAM" id="SSF51905">
    <property type="entry name" value="FAD/NAD(P)-binding domain"/>
    <property type="match status" value="1"/>
</dbReference>
<evidence type="ECO:0000256" key="5">
    <source>
        <dbReference type="ARBA" id="ARBA00023014"/>
    </source>
</evidence>
<keyword evidence="3" id="KW-0560">Oxidoreductase</keyword>
<evidence type="ECO:0000256" key="2">
    <source>
        <dbReference type="ARBA" id="ARBA00022723"/>
    </source>
</evidence>
<dbReference type="Gene3D" id="3.40.50.720">
    <property type="entry name" value="NAD(P)-binding Rossmann-like Domain"/>
    <property type="match status" value="1"/>
</dbReference>